<keyword evidence="4 7" id="KW-0812">Transmembrane</keyword>
<keyword evidence="5 7" id="KW-1133">Transmembrane helix</keyword>
<name>A0A5C4L7I7_9HYPH</name>
<evidence type="ECO:0000313" key="10">
    <source>
        <dbReference type="Proteomes" id="UP000305267"/>
    </source>
</evidence>
<comment type="subcellular location">
    <subcellularLocation>
        <location evidence="1 7">Cell membrane</location>
        <topology evidence="1 7">Multi-pass membrane protein</topology>
    </subcellularLocation>
</comment>
<keyword evidence="2 7" id="KW-0813">Transport</keyword>
<proteinExistence type="inferred from homology"/>
<reference evidence="9 10" key="1">
    <citation type="submission" date="2019-06" db="EMBL/GenBank/DDBJ databases">
        <title>Genome of Methylobacterium sp. 17Sr1-39.</title>
        <authorList>
            <person name="Seo T."/>
        </authorList>
    </citation>
    <scope>NUCLEOTIDE SEQUENCE [LARGE SCALE GENOMIC DNA]</scope>
    <source>
        <strain evidence="9 10">17Sr1-39</strain>
    </source>
</reference>
<evidence type="ECO:0000256" key="5">
    <source>
        <dbReference type="ARBA" id="ARBA00022989"/>
    </source>
</evidence>
<dbReference type="InterPro" id="IPR000515">
    <property type="entry name" value="MetI-like"/>
</dbReference>
<evidence type="ECO:0000256" key="7">
    <source>
        <dbReference type="RuleBase" id="RU363032"/>
    </source>
</evidence>
<sequence>MSAPPGETLVVREAGGRVAHPALPALAGAALARLGPGLRAALAILGFILLWTLVTASGLVNRELFPSPGMVWSAAVELWDEGALGSDLTASLGRAATGFVLGSVSGILVGLLTARTRVFSVALTPLLTLLRPIPAIALVPLAIVWFGVGEGSKYFVIGYTVFLAVWLNTHHGAAGIAGTYIRASRSLGASTRREFFEVVLPAAAPHIVAGLRMGAALAFLSLVAAELSGASSGIGYRIQEARQFFRTDRLFVGLIELGLLGALLDVAFVAVSRRVIHWEH</sequence>
<feature type="transmembrane region" description="Helical" evidence="7">
    <location>
        <begin position="126"/>
        <end position="148"/>
    </location>
</feature>
<evidence type="ECO:0000256" key="4">
    <source>
        <dbReference type="ARBA" id="ARBA00022692"/>
    </source>
</evidence>
<dbReference type="InterPro" id="IPR035906">
    <property type="entry name" value="MetI-like_sf"/>
</dbReference>
<dbReference type="GO" id="GO:0055085">
    <property type="term" value="P:transmembrane transport"/>
    <property type="evidence" value="ECO:0007669"/>
    <property type="project" value="InterPro"/>
</dbReference>
<evidence type="ECO:0000256" key="6">
    <source>
        <dbReference type="ARBA" id="ARBA00023136"/>
    </source>
</evidence>
<dbReference type="PANTHER" id="PTHR30151:SF0">
    <property type="entry name" value="ABC TRANSPORTER PERMEASE PROTEIN MJ0413-RELATED"/>
    <property type="match status" value="1"/>
</dbReference>
<evidence type="ECO:0000256" key="1">
    <source>
        <dbReference type="ARBA" id="ARBA00004651"/>
    </source>
</evidence>
<keyword evidence="10" id="KW-1185">Reference proteome</keyword>
<dbReference type="AlphaFoldDB" id="A0A5C4L7I7"/>
<protein>
    <submittedName>
        <fullName evidence="9">ABC transporter permease</fullName>
    </submittedName>
</protein>
<dbReference type="Proteomes" id="UP000305267">
    <property type="component" value="Unassembled WGS sequence"/>
</dbReference>
<dbReference type="EMBL" id="VDDA01000047">
    <property type="protein sequence ID" value="TNC06638.1"/>
    <property type="molecule type" value="Genomic_DNA"/>
</dbReference>
<evidence type="ECO:0000256" key="2">
    <source>
        <dbReference type="ARBA" id="ARBA00022448"/>
    </source>
</evidence>
<dbReference type="SUPFAM" id="SSF161098">
    <property type="entry name" value="MetI-like"/>
    <property type="match status" value="1"/>
</dbReference>
<dbReference type="CDD" id="cd06261">
    <property type="entry name" value="TM_PBP2"/>
    <property type="match status" value="1"/>
</dbReference>
<feature type="transmembrane region" description="Helical" evidence="7">
    <location>
        <begin position="154"/>
        <end position="183"/>
    </location>
</feature>
<evidence type="ECO:0000256" key="3">
    <source>
        <dbReference type="ARBA" id="ARBA00022475"/>
    </source>
</evidence>
<keyword evidence="6 7" id="KW-0472">Membrane</keyword>
<dbReference type="Pfam" id="PF00528">
    <property type="entry name" value="BPD_transp_1"/>
    <property type="match status" value="1"/>
</dbReference>
<evidence type="ECO:0000259" key="8">
    <source>
        <dbReference type="PROSITE" id="PS50928"/>
    </source>
</evidence>
<dbReference type="Gene3D" id="1.10.3720.10">
    <property type="entry name" value="MetI-like"/>
    <property type="match status" value="1"/>
</dbReference>
<accession>A0A5C4L7I7</accession>
<dbReference type="PROSITE" id="PS50928">
    <property type="entry name" value="ABC_TM1"/>
    <property type="match status" value="1"/>
</dbReference>
<dbReference type="GO" id="GO:0005886">
    <property type="term" value="C:plasma membrane"/>
    <property type="evidence" value="ECO:0007669"/>
    <property type="project" value="UniProtKB-SubCell"/>
</dbReference>
<dbReference type="PANTHER" id="PTHR30151">
    <property type="entry name" value="ALKANE SULFONATE ABC TRANSPORTER-RELATED, MEMBRANE SUBUNIT"/>
    <property type="match status" value="1"/>
</dbReference>
<evidence type="ECO:0000313" key="9">
    <source>
        <dbReference type="EMBL" id="TNC06638.1"/>
    </source>
</evidence>
<feature type="transmembrane region" description="Helical" evidence="7">
    <location>
        <begin position="95"/>
        <end position="114"/>
    </location>
</feature>
<dbReference type="OrthoDB" id="8138334at2"/>
<gene>
    <name evidence="9" type="ORF">FF100_34205</name>
</gene>
<comment type="similarity">
    <text evidence="7">Belongs to the binding-protein-dependent transport system permease family.</text>
</comment>
<feature type="transmembrane region" description="Helical" evidence="7">
    <location>
        <begin position="250"/>
        <end position="271"/>
    </location>
</feature>
<organism evidence="9 10">
    <name type="scientific">Methylobacterium terricola</name>
    <dbReference type="NCBI Taxonomy" id="2583531"/>
    <lineage>
        <taxon>Bacteria</taxon>
        <taxon>Pseudomonadati</taxon>
        <taxon>Pseudomonadota</taxon>
        <taxon>Alphaproteobacteria</taxon>
        <taxon>Hyphomicrobiales</taxon>
        <taxon>Methylobacteriaceae</taxon>
        <taxon>Methylobacterium</taxon>
    </lineage>
</organism>
<comment type="caution">
    <text evidence="9">The sequence shown here is derived from an EMBL/GenBank/DDBJ whole genome shotgun (WGS) entry which is preliminary data.</text>
</comment>
<feature type="domain" description="ABC transmembrane type-1" evidence="8">
    <location>
        <begin position="88"/>
        <end position="272"/>
    </location>
</feature>
<keyword evidence="3" id="KW-1003">Cell membrane</keyword>
<feature type="transmembrane region" description="Helical" evidence="7">
    <location>
        <begin position="40"/>
        <end position="60"/>
    </location>
</feature>